<organism evidence="2 3">
    <name type="scientific">Aspergillus parasiticus</name>
    <dbReference type="NCBI Taxonomy" id="5067"/>
    <lineage>
        <taxon>Eukaryota</taxon>
        <taxon>Fungi</taxon>
        <taxon>Dikarya</taxon>
        <taxon>Ascomycota</taxon>
        <taxon>Pezizomycotina</taxon>
        <taxon>Eurotiomycetes</taxon>
        <taxon>Eurotiomycetidae</taxon>
        <taxon>Eurotiales</taxon>
        <taxon>Aspergillaceae</taxon>
        <taxon>Aspergillus</taxon>
        <taxon>Aspergillus subgen. Circumdati</taxon>
    </lineage>
</organism>
<dbReference type="AlphaFoldDB" id="A0A5N6DSF8"/>
<reference evidence="2 3" key="1">
    <citation type="submission" date="2019-04" db="EMBL/GenBank/DDBJ databases">
        <title>Fungal friends and foes A comparative genomics study of 23 Aspergillus species from section Flavi.</title>
        <authorList>
            <consortium name="DOE Joint Genome Institute"/>
            <person name="Kjaerbolling I."/>
            <person name="Vesth T.C."/>
            <person name="Frisvad J.C."/>
            <person name="Nybo J.L."/>
            <person name="Theobald S."/>
            <person name="Kildgaard S."/>
            <person name="Petersen T.I."/>
            <person name="Kuo A."/>
            <person name="Sato A."/>
            <person name="Lyhne E.K."/>
            <person name="Kogle M.E."/>
            <person name="Wiebenga A."/>
            <person name="Kun R.S."/>
            <person name="Lubbers R.J."/>
            <person name="Makela M.R."/>
            <person name="Barry K."/>
            <person name="Chovatia M."/>
            <person name="Clum A."/>
            <person name="Daum C."/>
            <person name="Haridas S."/>
            <person name="He G."/>
            <person name="LaButti K."/>
            <person name="Lipzen A."/>
            <person name="Mondo S."/>
            <person name="Pangilinan J."/>
            <person name="Riley R."/>
            <person name="Salamov A."/>
            <person name="Simmons B.A."/>
            <person name="Magnuson J.K."/>
            <person name="Henrissat B."/>
            <person name="Mortensen U.H."/>
            <person name="Larsen T.O."/>
            <person name="De vries R.P."/>
            <person name="Grigoriev I.V."/>
            <person name="Machida M."/>
            <person name="Baker S.E."/>
            <person name="Andersen M.R."/>
        </authorList>
    </citation>
    <scope>NUCLEOTIDE SEQUENCE [LARGE SCALE GENOMIC DNA]</scope>
    <source>
        <strain evidence="2 3">CBS 117618</strain>
    </source>
</reference>
<dbReference type="VEuPathDB" id="FungiDB:BDV34DRAFT_191021"/>
<dbReference type="EMBL" id="ML734953">
    <property type="protein sequence ID" value="KAB8208045.1"/>
    <property type="molecule type" value="Genomic_DNA"/>
</dbReference>
<sequence>MRLRCTADINVLTVSLHSMHTLSEQSFQALKPGKTNPRNQPISQTHPGHINPNPNPKVHPQT</sequence>
<accession>A0A5N6DSF8</accession>
<gene>
    <name evidence="2" type="ORF">BDV34DRAFT_191021</name>
</gene>
<keyword evidence="3" id="KW-1185">Reference proteome</keyword>
<name>A0A5N6DSF8_ASPPA</name>
<evidence type="ECO:0000313" key="3">
    <source>
        <dbReference type="Proteomes" id="UP000326532"/>
    </source>
</evidence>
<feature type="compositionally biased region" description="Polar residues" evidence="1">
    <location>
        <begin position="36"/>
        <end position="46"/>
    </location>
</feature>
<feature type="compositionally biased region" description="Pro residues" evidence="1">
    <location>
        <begin position="53"/>
        <end position="62"/>
    </location>
</feature>
<evidence type="ECO:0000313" key="2">
    <source>
        <dbReference type="EMBL" id="KAB8208045.1"/>
    </source>
</evidence>
<evidence type="ECO:0000256" key="1">
    <source>
        <dbReference type="SAM" id="MobiDB-lite"/>
    </source>
</evidence>
<proteinExistence type="predicted"/>
<feature type="region of interest" description="Disordered" evidence="1">
    <location>
        <begin position="27"/>
        <end position="62"/>
    </location>
</feature>
<protein>
    <submittedName>
        <fullName evidence="2">Uncharacterized protein</fullName>
    </submittedName>
</protein>
<dbReference type="Proteomes" id="UP000326532">
    <property type="component" value="Unassembled WGS sequence"/>
</dbReference>